<dbReference type="Pfam" id="PF03102">
    <property type="entry name" value="NeuB"/>
    <property type="match status" value="1"/>
</dbReference>
<dbReference type="PANTHER" id="PTHR42966:SF1">
    <property type="entry name" value="SIALIC ACID SYNTHASE"/>
    <property type="match status" value="1"/>
</dbReference>
<dbReference type="SMART" id="SM00858">
    <property type="entry name" value="SAF"/>
    <property type="match status" value="1"/>
</dbReference>
<dbReference type="Pfam" id="PF08666">
    <property type="entry name" value="SAF"/>
    <property type="match status" value="1"/>
</dbReference>
<dbReference type="EMBL" id="PGXC01000029">
    <property type="protein sequence ID" value="PKK88972.1"/>
    <property type="molecule type" value="Genomic_DNA"/>
</dbReference>
<dbReference type="PANTHER" id="PTHR42966">
    <property type="entry name" value="N-ACETYLNEURAMINATE SYNTHASE"/>
    <property type="match status" value="1"/>
</dbReference>
<accession>A0A2N1PL14</accession>
<dbReference type="InterPro" id="IPR036732">
    <property type="entry name" value="AFP_Neu5c_C_sf"/>
</dbReference>
<dbReference type="InterPro" id="IPR057736">
    <property type="entry name" value="SAF_PseI/NeuA/NeuB"/>
</dbReference>
<evidence type="ECO:0000259" key="2">
    <source>
        <dbReference type="PROSITE" id="PS50844"/>
    </source>
</evidence>
<dbReference type="InterPro" id="IPR051690">
    <property type="entry name" value="PseI-like"/>
</dbReference>
<dbReference type="GO" id="GO:0016051">
    <property type="term" value="P:carbohydrate biosynthetic process"/>
    <property type="evidence" value="ECO:0007669"/>
    <property type="project" value="InterPro"/>
</dbReference>
<organism evidence="3 4">
    <name type="scientific">Candidatus Wallbacteria bacterium HGW-Wallbacteria-1</name>
    <dbReference type="NCBI Taxonomy" id="2013854"/>
    <lineage>
        <taxon>Bacteria</taxon>
        <taxon>Candidatus Walliibacteriota</taxon>
    </lineage>
</organism>
<dbReference type="SUPFAM" id="SSF51269">
    <property type="entry name" value="AFP III-like domain"/>
    <property type="match status" value="1"/>
</dbReference>
<gene>
    <name evidence="3" type="ORF">CVV64_16515</name>
</gene>
<dbReference type="GO" id="GO:0047444">
    <property type="term" value="F:N-acylneuraminate-9-phosphate synthase activity"/>
    <property type="evidence" value="ECO:0007669"/>
    <property type="project" value="TreeGrafter"/>
</dbReference>
<evidence type="ECO:0000256" key="1">
    <source>
        <dbReference type="SAM" id="MobiDB-lite"/>
    </source>
</evidence>
<dbReference type="SUPFAM" id="SSF51569">
    <property type="entry name" value="Aldolase"/>
    <property type="match status" value="1"/>
</dbReference>
<proteinExistence type="predicted"/>
<feature type="domain" description="AFP-like" evidence="2">
    <location>
        <begin position="316"/>
        <end position="374"/>
    </location>
</feature>
<comment type="caution">
    <text evidence="3">The sequence shown here is derived from an EMBL/GenBank/DDBJ whole genome shotgun (WGS) entry which is preliminary data.</text>
</comment>
<evidence type="ECO:0000313" key="3">
    <source>
        <dbReference type="EMBL" id="PKK88972.1"/>
    </source>
</evidence>
<protein>
    <submittedName>
        <fullName evidence="3">N-acetylneuraminate synthase</fullName>
    </submittedName>
</protein>
<dbReference type="InterPro" id="IPR006190">
    <property type="entry name" value="SAF_AFP_Neu5Ac"/>
</dbReference>
<dbReference type="InterPro" id="IPR013132">
    <property type="entry name" value="PseI/NeuA/B-like_N"/>
</dbReference>
<feature type="compositionally biased region" description="Gly residues" evidence="1">
    <location>
        <begin position="394"/>
        <end position="403"/>
    </location>
</feature>
<dbReference type="Proteomes" id="UP000233256">
    <property type="component" value="Unassembled WGS sequence"/>
</dbReference>
<dbReference type="PROSITE" id="PS50844">
    <property type="entry name" value="AFP_LIKE"/>
    <property type="match status" value="1"/>
</dbReference>
<sequence length="422" mass="44303">MTELVDVRSAISISGRMIGSGFPVLVVAELGINHNGSVDRALEMIEAAAAAGVDAVKFQTFSADEFMSSADQTYTYLSQGQEITESMHSMFKRYELGAGDFQKMFRRAEQLGLIAFSTPTDMSCARLLLPFGLPAVKVGSDDLVNTPLIEELSGLGLPVMLSTGMADMHEVKLAYEAACLGFQRGTFSMSSSLSYGGAPPVALMVCTSLYPTEDQDANVARVATFAREFPKAVVGFSDHTRDSLAACAAVALGASIVEKHFTLDRNLPGPDHWFSCDPMELENLVANIERTHRILGTGIPGPTQGEIEMRHIARRSLCAARNISAGTCITRDDLAFQRPGTGLPPSKWQDVAGCIAKEDIPAGAVICPEHLGEPPTGASGASGACGANNSVGTGTVGNGGTDGSNGSAGNDADSAKEMGEKL</sequence>
<name>A0A2N1PL14_9BACT</name>
<evidence type="ECO:0000313" key="4">
    <source>
        <dbReference type="Proteomes" id="UP000233256"/>
    </source>
</evidence>
<dbReference type="AlphaFoldDB" id="A0A2N1PL14"/>
<dbReference type="CDD" id="cd11615">
    <property type="entry name" value="SAF_NeuB_like"/>
    <property type="match status" value="1"/>
</dbReference>
<dbReference type="InterPro" id="IPR013785">
    <property type="entry name" value="Aldolase_TIM"/>
</dbReference>
<feature type="compositionally biased region" description="Low complexity" evidence="1">
    <location>
        <begin position="377"/>
        <end position="393"/>
    </location>
</feature>
<dbReference type="Gene3D" id="3.90.1210.10">
    <property type="entry name" value="Antifreeze-like/N-acetylneuraminic acid synthase C-terminal domain"/>
    <property type="match status" value="1"/>
</dbReference>
<dbReference type="Gene3D" id="3.20.20.70">
    <property type="entry name" value="Aldolase class I"/>
    <property type="match status" value="1"/>
</dbReference>
<reference evidence="3 4" key="1">
    <citation type="journal article" date="2017" name="ISME J.">
        <title>Potential for microbial H2 and metal transformations associated with novel bacteria and archaea in deep terrestrial subsurface sediments.</title>
        <authorList>
            <person name="Hernsdorf A.W."/>
            <person name="Amano Y."/>
            <person name="Miyakawa K."/>
            <person name="Ise K."/>
            <person name="Suzuki Y."/>
            <person name="Anantharaman K."/>
            <person name="Probst A."/>
            <person name="Burstein D."/>
            <person name="Thomas B.C."/>
            <person name="Banfield J.F."/>
        </authorList>
    </citation>
    <scope>NUCLEOTIDE SEQUENCE [LARGE SCALE GENOMIC DNA]</scope>
    <source>
        <strain evidence="3">HGW-Wallbacteria-1</strain>
    </source>
</reference>
<feature type="region of interest" description="Disordered" evidence="1">
    <location>
        <begin position="375"/>
        <end position="422"/>
    </location>
</feature>
<feature type="compositionally biased region" description="Basic and acidic residues" evidence="1">
    <location>
        <begin position="413"/>
        <end position="422"/>
    </location>
</feature>
<dbReference type="InterPro" id="IPR013974">
    <property type="entry name" value="SAF"/>
</dbReference>